<evidence type="ECO:0000256" key="3">
    <source>
        <dbReference type="ARBA" id="ARBA00022801"/>
    </source>
</evidence>
<dbReference type="Proteomes" id="UP001499942">
    <property type="component" value="Unassembled WGS sequence"/>
</dbReference>
<keyword evidence="8" id="KW-1185">Reference proteome</keyword>
<accession>A0ABN3MSU8</accession>
<protein>
    <submittedName>
        <fullName evidence="7">Creatininase family protein</fullName>
    </submittedName>
</protein>
<dbReference type="PANTHER" id="PTHR35005">
    <property type="entry name" value="3-DEHYDRO-SCYLLO-INOSOSE HYDROLASE"/>
    <property type="match status" value="1"/>
</dbReference>
<evidence type="ECO:0000256" key="2">
    <source>
        <dbReference type="ARBA" id="ARBA00022723"/>
    </source>
</evidence>
<dbReference type="InterPro" id="IPR024087">
    <property type="entry name" value="Creatininase-like_sf"/>
</dbReference>
<evidence type="ECO:0000313" key="8">
    <source>
        <dbReference type="Proteomes" id="UP001499942"/>
    </source>
</evidence>
<dbReference type="Pfam" id="PF02633">
    <property type="entry name" value="Creatininase"/>
    <property type="match status" value="1"/>
</dbReference>
<organism evidence="7 8">
    <name type="scientific">Streptomyces gobitricini</name>
    <dbReference type="NCBI Taxonomy" id="68211"/>
    <lineage>
        <taxon>Bacteria</taxon>
        <taxon>Bacillati</taxon>
        <taxon>Actinomycetota</taxon>
        <taxon>Actinomycetes</taxon>
        <taxon>Kitasatosporales</taxon>
        <taxon>Streptomycetaceae</taxon>
        <taxon>Streptomyces</taxon>
    </lineage>
</organism>
<dbReference type="RefSeq" id="WP_344364128.1">
    <property type="nucleotide sequence ID" value="NZ_BAAASR010000025.1"/>
</dbReference>
<keyword evidence="2" id="KW-0479">Metal-binding</keyword>
<reference evidence="7 8" key="1">
    <citation type="journal article" date="2019" name="Int. J. Syst. Evol. Microbiol.">
        <title>The Global Catalogue of Microorganisms (GCM) 10K type strain sequencing project: providing services to taxonomists for standard genome sequencing and annotation.</title>
        <authorList>
            <consortium name="The Broad Institute Genomics Platform"/>
            <consortium name="The Broad Institute Genome Sequencing Center for Infectious Disease"/>
            <person name="Wu L."/>
            <person name="Ma J."/>
        </authorList>
    </citation>
    <scope>NUCLEOTIDE SEQUENCE [LARGE SCALE GENOMIC DNA]</scope>
    <source>
        <strain evidence="7 8">JCM 5062</strain>
    </source>
</reference>
<name>A0ABN3MSU8_9ACTN</name>
<comment type="cofactor">
    <cofactor evidence="1">
        <name>Zn(2+)</name>
        <dbReference type="ChEBI" id="CHEBI:29105"/>
    </cofactor>
</comment>
<evidence type="ECO:0000256" key="6">
    <source>
        <dbReference type="SAM" id="MobiDB-lite"/>
    </source>
</evidence>
<dbReference type="EMBL" id="BAAASR010000025">
    <property type="protein sequence ID" value="GAA2507292.1"/>
    <property type="molecule type" value="Genomic_DNA"/>
</dbReference>
<evidence type="ECO:0000256" key="1">
    <source>
        <dbReference type="ARBA" id="ARBA00001947"/>
    </source>
</evidence>
<proteinExistence type="inferred from homology"/>
<comment type="caution">
    <text evidence="7">The sequence shown here is derived from an EMBL/GenBank/DDBJ whole genome shotgun (WGS) entry which is preliminary data.</text>
</comment>
<dbReference type="SUPFAM" id="SSF102215">
    <property type="entry name" value="Creatininase"/>
    <property type="match status" value="1"/>
</dbReference>
<gene>
    <name evidence="7" type="ORF">GCM10010393_45130</name>
</gene>
<keyword evidence="3" id="KW-0378">Hydrolase</keyword>
<feature type="region of interest" description="Disordered" evidence="6">
    <location>
        <begin position="268"/>
        <end position="301"/>
    </location>
</feature>
<evidence type="ECO:0000256" key="4">
    <source>
        <dbReference type="ARBA" id="ARBA00022833"/>
    </source>
</evidence>
<evidence type="ECO:0000313" key="7">
    <source>
        <dbReference type="EMBL" id="GAA2507292.1"/>
    </source>
</evidence>
<dbReference type="Gene3D" id="3.40.50.10310">
    <property type="entry name" value="Creatininase"/>
    <property type="match status" value="1"/>
</dbReference>
<dbReference type="PANTHER" id="PTHR35005:SF1">
    <property type="entry name" value="2-AMINO-5-FORMYLAMINO-6-RIBOSYLAMINOPYRIMIDIN-4(3H)-ONE 5'-MONOPHOSPHATE DEFORMYLASE"/>
    <property type="match status" value="1"/>
</dbReference>
<keyword evidence="4" id="KW-0862">Zinc</keyword>
<dbReference type="InterPro" id="IPR003785">
    <property type="entry name" value="Creatininase/forma_Hydrolase"/>
</dbReference>
<sequence>MTADDGDGRSYGKLTAPRVAAELSEWSTLCLPVGSLEQHGTHLPLDTDTVIAERFALRLAAHVSDRHDLWVVPPVPYGLSPEHAWAPGTVTLDIPLYASLITALVGEYRRATPVRTVLLVNGHGGNRGVVEGVVHQLRHTHDVAICALHPSTLAAGQVTVDSELPEVHAGIRETSLMLALAPEHVRLDLLPAGARPDPGQREAIQRLVLDRGATWPWTSDDPALSTHGVIGGDPRKASVELGEELIAAALSAGADILDRLVPPGANGPITLRRTPCPSQMMRRPHSNGTVSSYAEDWSPRT</sequence>
<evidence type="ECO:0000256" key="5">
    <source>
        <dbReference type="ARBA" id="ARBA00024029"/>
    </source>
</evidence>
<comment type="similarity">
    <text evidence="5">Belongs to the creatininase superfamily.</text>
</comment>